<reference evidence="2" key="1">
    <citation type="submission" date="2021-08" db="EMBL/GenBank/DDBJ databases">
        <title>WGS assembly of Ceratopteris richardii.</title>
        <authorList>
            <person name="Marchant D.B."/>
            <person name="Chen G."/>
            <person name="Jenkins J."/>
            <person name="Shu S."/>
            <person name="Leebens-Mack J."/>
            <person name="Grimwood J."/>
            <person name="Schmutz J."/>
            <person name="Soltis P."/>
            <person name="Soltis D."/>
            <person name="Chen Z.-H."/>
        </authorList>
    </citation>
    <scope>NUCLEOTIDE SEQUENCE</scope>
    <source>
        <strain evidence="2">Whitten #5841</strain>
        <tissue evidence="2">Leaf</tissue>
    </source>
</reference>
<gene>
    <name evidence="2" type="ORF">KP509_17G022800</name>
</gene>
<dbReference type="EMBL" id="CM035422">
    <property type="protein sequence ID" value="KAH7372815.1"/>
    <property type="molecule type" value="Genomic_DNA"/>
</dbReference>
<evidence type="ECO:0000259" key="1">
    <source>
        <dbReference type="PROSITE" id="PS50969"/>
    </source>
</evidence>
<dbReference type="InterPro" id="IPR011948">
    <property type="entry name" value="Dullard_phosphatase"/>
</dbReference>
<dbReference type="NCBIfam" id="TIGR02251">
    <property type="entry name" value="HIF-SF_euk"/>
    <property type="match status" value="1"/>
</dbReference>
<dbReference type="InterPro" id="IPR023214">
    <property type="entry name" value="HAD_sf"/>
</dbReference>
<evidence type="ECO:0000313" key="3">
    <source>
        <dbReference type="Proteomes" id="UP000825935"/>
    </source>
</evidence>
<dbReference type="PANTHER" id="PTHR12210">
    <property type="entry name" value="DULLARD PROTEIN PHOSPHATASE"/>
    <property type="match status" value="1"/>
</dbReference>
<accession>A0A8T2SWM5</accession>
<dbReference type="SUPFAM" id="SSF56784">
    <property type="entry name" value="HAD-like"/>
    <property type="match status" value="1"/>
</dbReference>
<feature type="domain" description="FCP1 homology" evidence="1">
    <location>
        <begin position="78"/>
        <end position="258"/>
    </location>
</feature>
<evidence type="ECO:0000313" key="2">
    <source>
        <dbReference type="EMBL" id="KAH7372815.1"/>
    </source>
</evidence>
<comment type="caution">
    <text evidence="2">The sequence shown here is derived from an EMBL/GenBank/DDBJ whole genome shotgun (WGS) entry which is preliminary data.</text>
</comment>
<dbReference type="AlphaFoldDB" id="A0A8T2SWM5"/>
<dbReference type="GO" id="GO:0016791">
    <property type="term" value="F:phosphatase activity"/>
    <property type="evidence" value="ECO:0007669"/>
    <property type="project" value="InterPro"/>
</dbReference>
<keyword evidence="3" id="KW-1185">Reference proteome</keyword>
<proteinExistence type="predicted"/>
<dbReference type="SMART" id="SM00577">
    <property type="entry name" value="CPDc"/>
    <property type="match status" value="1"/>
</dbReference>
<dbReference type="OrthoDB" id="277011at2759"/>
<dbReference type="OMA" id="GIPSSCW"/>
<dbReference type="Gene3D" id="3.40.50.1000">
    <property type="entry name" value="HAD superfamily/HAD-like"/>
    <property type="match status" value="1"/>
</dbReference>
<dbReference type="InterPro" id="IPR050365">
    <property type="entry name" value="TIM50"/>
</dbReference>
<dbReference type="CDD" id="cd07521">
    <property type="entry name" value="HAD_FCP1-like"/>
    <property type="match status" value="1"/>
</dbReference>
<dbReference type="InterPro" id="IPR036412">
    <property type="entry name" value="HAD-like_sf"/>
</dbReference>
<organism evidence="2 3">
    <name type="scientific">Ceratopteris richardii</name>
    <name type="common">Triangle waterfern</name>
    <dbReference type="NCBI Taxonomy" id="49495"/>
    <lineage>
        <taxon>Eukaryota</taxon>
        <taxon>Viridiplantae</taxon>
        <taxon>Streptophyta</taxon>
        <taxon>Embryophyta</taxon>
        <taxon>Tracheophyta</taxon>
        <taxon>Polypodiopsida</taxon>
        <taxon>Polypodiidae</taxon>
        <taxon>Polypodiales</taxon>
        <taxon>Pteridineae</taxon>
        <taxon>Pteridaceae</taxon>
        <taxon>Parkerioideae</taxon>
        <taxon>Ceratopteris</taxon>
    </lineage>
</organism>
<dbReference type="InterPro" id="IPR004274">
    <property type="entry name" value="FCP1_dom"/>
</dbReference>
<protein>
    <recommendedName>
        <fullName evidence="1">FCP1 homology domain-containing protein</fullName>
    </recommendedName>
</protein>
<dbReference type="Proteomes" id="UP000825935">
    <property type="component" value="Chromosome 17"/>
</dbReference>
<dbReference type="PROSITE" id="PS50969">
    <property type="entry name" value="FCP1"/>
    <property type="match status" value="1"/>
</dbReference>
<name>A0A8T2SWM5_CERRI</name>
<sequence>MQDQRIIADKTENVWTILWEVLVQWLTLLFQLLIHAAEAVPAIKQVLEFSGLRPLYNPVSHNCQISAGSGLLPPRDSKDPNRLTVVLDLDETLVCAYESTGLPPLLHSQALRSGLKWFELQCVAIEKDNDGKSRVNHVTVYERPGLQEFLRRVSEFAEVVLFTAGLEGYASPLVDRIDPERRISARLYRPATVVSRYREHVKDLSVLGRDLRRTVIIDNNPFSFVLQPLNGIPCIPFTGEHSDDQQLLGVLLPLLEHLSIQGDVRPALFERFQMPGWFRKRGIPTSDWPS</sequence>
<dbReference type="Pfam" id="PF03031">
    <property type="entry name" value="NIF"/>
    <property type="match status" value="1"/>
</dbReference>